<keyword evidence="4 8" id="KW-0808">Transferase</keyword>
<feature type="transmembrane region" description="Helical" evidence="8">
    <location>
        <begin position="16"/>
        <end position="34"/>
    </location>
</feature>
<feature type="transmembrane region" description="Helical" evidence="8">
    <location>
        <begin position="238"/>
        <end position="257"/>
    </location>
</feature>
<dbReference type="RefSeq" id="WP_006501639.1">
    <property type="nucleotide sequence ID" value="NZ_BAGZ01000003.1"/>
</dbReference>
<feature type="transmembrane region" description="Helical" evidence="8">
    <location>
        <begin position="213"/>
        <end position="232"/>
    </location>
</feature>
<name>K6V423_9MICO</name>
<dbReference type="Gene3D" id="1.10.357.140">
    <property type="entry name" value="UbiA prenyltransferase"/>
    <property type="match status" value="1"/>
</dbReference>
<dbReference type="Pfam" id="PF01040">
    <property type="entry name" value="UbiA"/>
    <property type="match status" value="1"/>
</dbReference>
<dbReference type="EMBL" id="BAGZ01000003">
    <property type="protein sequence ID" value="GAB76888.1"/>
    <property type="molecule type" value="Genomic_DNA"/>
</dbReference>
<dbReference type="InterPro" id="IPR044878">
    <property type="entry name" value="UbiA_sf"/>
</dbReference>
<reference evidence="10 11" key="1">
    <citation type="submission" date="2012-08" db="EMBL/GenBank/DDBJ databases">
        <title>Whole genome shotgun sequence of Austwickia chelonae NBRC 105200.</title>
        <authorList>
            <person name="Yoshida I."/>
            <person name="Hosoyama A."/>
            <person name="Tsuchikane K."/>
            <person name="Katsumata H."/>
            <person name="Ando Y."/>
            <person name="Ohji S."/>
            <person name="Hamada M."/>
            <person name="Tamura T."/>
            <person name="Yamazoe A."/>
            <person name="Yamazaki S."/>
            <person name="Fujita N."/>
        </authorList>
    </citation>
    <scope>NUCLEOTIDE SEQUENCE [LARGE SCALE GENOMIC DNA]</scope>
    <source>
        <strain evidence="10 11">NBRC 105200</strain>
    </source>
</reference>
<dbReference type="PANTHER" id="PTHR13929:SF0">
    <property type="entry name" value="UBIA PRENYLTRANSFERASE DOMAIN-CONTAINING PROTEIN 1"/>
    <property type="match status" value="1"/>
</dbReference>
<comment type="caution">
    <text evidence="10">The sequence shown here is derived from an EMBL/GenBank/DDBJ whole genome shotgun (WGS) entry which is preliminary data.</text>
</comment>
<dbReference type="PIRSF" id="PIRSF005355">
    <property type="entry name" value="UBIAD1"/>
    <property type="match status" value="1"/>
</dbReference>
<keyword evidence="3 8" id="KW-1003">Cell membrane</keyword>
<evidence type="ECO:0000256" key="4">
    <source>
        <dbReference type="ARBA" id="ARBA00022679"/>
    </source>
</evidence>
<evidence type="ECO:0000256" key="1">
    <source>
        <dbReference type="ARBA" id="ARBA00004141"/>
    </source>
</evidence>
<dbReference type="Proteomes" id="UP000008495">
    <property type="component" value="Unassembled WGS sequence"/>
</dbReference>
<comment type="pathway">
    <text evidence="8">Quinol/quinone metabolism; menaquinone biosynthesis; menaquinol from 1,4-dihydroxy-2-naphthoate: step 1/2.</text>
</comment>
<evidence type="ECO:0000256" key="8">
    <source>
        <dbReference type="HAMAP-Rule" id="MF_01937"/>
    </source>
</evidence>
<dbReference type="STRING" id="100225.SAMN05421595_2023"/>
<keyword evidence="11" id="KW-1185">Reference proteome</keyword>
<dbReference type="eggNOG" id="COG1575">
    <property type="taxonomic scope" value="Bacteria"/>
</dbReference>
<evidence type="ECO:0000313" key="11">
    <source>
        <dbReference type="Proteomes" id="UP000008495"/>
    </source>
</evidence>
<organism evidence="10 11">
    <name type="scientific">Austwickia chelonae NBRC 105200</name>
    <dbReference type="NCBI Taxonomy" id="1184607"/>
    <lineage>
        <taxon>Bacteria</taxon>
        <taxon>Bacillati</taxon>
        <taxon>Actinomycetota</taxon>
        <taxon>Actinomycetes</taxon>
        <taxon>Micrococcales</taxon>
        <taxon>Dermatophilaceae</taxon>
        <taxon>Austwickia</taxon>
    </lineage>
</organism>
<evidence type="ECO:0000256" key="7">
    <source>
        <dbReference type="ARBA" id="ARBA00023136"/>
    </source>
</evidence>
<dbReference type="CDD" id="cd13962">
    <property type="entry name" value="PT_UbiA_UBIAD1"/>
    <property type="match status" value="1"/>
</dbReference>
<comment type="similarity">
    <text evidence="8">Belongs to the MenA family. Type 1 subfamily.</text>
</comment>
<proteinExistence type="inferred from homology"/>
<keyword evidence="2 8" id="KW-0474">Menaquinone biosynthesis</keyword>
<keyword evidence="6 8" id="KW-1133">Transmembrane helix</keyword>
<dbReference type="OrthoDB" id="9767568at2"/>
<comment type="function">
    <text evidence="8">Conversion of 1,4-dihydroxy-2-naphthoate (DHNA) to demethylmenaquinone (DMK).</text>
</comment>
<evidence type="ECO:0000256" key="5">
    <source>
        <dbReference type="ARBA" id="ARBA00022692"/>
    </source>
</evidence>
<feature type="transmembrane region" description="Helical" evidence="8">
    <location>
        <begin position="40"/>
        <end position="58"/>
    </location>
</feature>
<sequence>MATVPQWIEGARPRTLPAAIAPVVIGTGAAAALGRPSAGAAILALVVSICLQIGVNYANDYSDGIRGTDHARIGPIRLVGQQLASPEDVKLMAMCWFGFAALAGLALSALANTYWILLLGVAAIVAAWFYTGGKRPYGYMGLGEVFVFIFFGLVAVLGTQFTQALALSPAGWAGAVGCGSLSCAILMVNNIRDIPGDSVSGKRTLAVRLGEKRARIAFVLMILLALGCAVTAGTFHRGALAAVVSFALAVRPVFRVLKGAKGPALISVLGSIGQLTLAYGMLLGLGMWLAPTPLS</sequence>
<dbReference type="PANTHER" id="PTHR13929">
    <property type="entry name" value="1,4-DIHYDROXY-2-NAPHTHOATE OCTAPRENYLTRANSFERASE"/>
    <property type="match status" value="1"/>
</dbReference>
<evidence type="ECO:0000256" key="9">
    <source>
        <dbReference type="NCBIfam" id="TIGR00751"/>
    </source>
</evidence>
<dbReference type="GO" id="GO:0046428">
    <property type="term" value="F:1,4-dihydroxy-2-naphthoate polyprenyltransferase activity"/>
    <property type="evidence" value="ECO:0007669"/>
    <property type="project" value="UniProtKB-UniRule"/>
</dbReference>
<evidence type="ECO:0000256" key="2">
    <source>
        <dbReference type="ARBA" id="ARBA00022428"/>
    </source>
</evidence>
<dbReference type="InterPro" id="IPR004657">
    <property type="entry name" value="MenA"/>
</dbReference>
<dbReference type="HAMAP" id="MF_01937">
    <property type="entry name" value="MenA_1"/>
    <property type="match status" value="1"/>
</dbReference>
<dbReference type="InterPro" id="IPR026046">
    <property type="entry name" value="UBIAD1"/>
</dbReference>
<gene>
    <name evidence="8 10" type="primary">menA</name>
    <name evidence="10" type="ORF">AUCHE_03_01050</name>
</gene>
<feature type="transmembrane region" description="Helical" evidence="8">
    <location>
        <begin position="145"/>
        <end position="166"/>
    </location>
</feature>
<dbReference type="GO" id="GO:0005886">
    <property type="term" value="C:plasma membrane"/>
    <property type="evidence" value="ECO:0007669"/>
    <property type="project" value="UniProtKB-SubCell"/>
</dbReference>
<keyword evidence="7 8" id="KW-0472">Membrane</keyword>
<dbReference type="NCBIfam" id="NF004751">
    <property type="entry name" value="PRK06080.1-3"/>
    <property type="match status" value="1"/>
</dbReference>
<dbReference type="EC" id="2.5.1.74" evidence="8 9"/>
<dbReference type="GO" id="GO:0042371">
    <property type="term" value="P:vitamin K biosynthetic process"/>
    <property type="evidence" value="ECO:0007669"/>
    <property type="project" value="TreeGrafter"/>
</dbReference>
<evidence type="ECO:0000313" key="10">
    <source>
        <dbReference type="EMBL" id="GAB76888.1"/>
    </source>
</evidence>
<dbReference type="GO" id="GO:0009234">
    <property type="term" value="P:menaquinone biosynthetic process"/>
    <property type="evidence" value="ECO:0007669"/>
    <property type="project" value="UniProtKB-UniRule"/>
</dbReference>
<dbReference type="AlphaFoldDB" id="K6V423"/>
<comment type="subcellular location">
    <subcellularLocation>
        <location evidence="8">Cell membrane</location>
        <topology evidence="8">Multi-pass membrane protein</topology>
    </subcellularLocation>
    <subcellularLocation>
        <location evidence="1">Membrane</location>
        <topology evidence="1">Multi-pass membrane protein</topology>
    </subcellularLocation>
</comment>
<evidence type="ECO:0000256" key="6">
    <source>
        <dbReference type="ARBA" id="ARBA00022989"/>
    </source>
</evidence>
<comment type="catalytic activity">
    <reaction evidence="8">
        <text>an all-trans-polyprenyl diphosphate + 1,4-dihydroxy-2-naphthoate + H(+) = a 2-demethylmenaquinol + CO2 + diphosphate</text>
        <dbReference type="Rhea" id="RHEA:26478"/>
        <dbReference type="Rhea" id="RHEA-COMP:9563"/>
        <dbReference type="Rhea" id="RHEA-COMP:9564"/>
        <dbReference type="ChEBI" id="CHEBI:11173"/>
        <dbReference type="ChEBI" id="CHEBI:15378"/>
        <dbReference type="ChEBI" id="CHEBI:16526"/>
        <dbReference type="ChEBI" id="CHEBI:33019"/>
        <dbReference type="ChEBI" id="CHEBI:55437"/>
        <dbReference type="ChEBI" id="CHEBI:58914"/>
        <dbReference type="EC" id="2.5.1.74"/>
    </reaction>
</comment>
<dbReference type="InterPro" id="IPR000537">
    <property type="entry name" value="UbiA_prenyltransferase"/>
</dbReference>
<feature type="transmembrane region" description="Helical" evidence="8">
    <location>
        <begin position="91"/>
        <end position="108"/>
    </location>
</feature>
<protein>
    <recommendedName>
        <fullName evidence="8 9">1,4-dihydroxy-2-naphthoate octaprenyltransferase</fullName>
        <shortName evidence="8">DHNA-octaprenyltransferase</shortName>
        <ecNumber evidence="8 9">2.5.1.74</ecNumber>
    </recommendedName>
</protein>
<feature type="transmembrane region" description="Helical" evidence="8">
    <location>
        <begin position="264"/>
        <end position="290"/>
    </location>
</feature>
<feature type="transmembrane region" description="Helical" evidence="8">
    <location>
        <begin position="172"/>
        <end position="192"/>
    </location>
</feature>
<keyword evidence="5 8" id="KW-0812">Transmembrane</keyword>
<dbReference type="UniPathway" id="UPA00079">
    <property type="reaction ID" value="UER00168"/>
</dbReference>
<evidence type="ECO:0000256" key="3">
    <source>
        <dbReference type="ARBA" id="ARBA00022475"/>
    </source>
</evidence>
<accession>K6V423</accession>
<dbReference type="NCBIfam" id="TIGR00751">
    <property type="entry name" value="menA"/>
    <property type="match status" value="1"/>
</dbReference>